<gene>
    <name evidence="1" type="primary">ORF5290</name>
</gene>
<name>A0A0B6XXN4_9EUPU</name>
<dbReference type="AlphaFoldDB" id="A0A0B6XXN4"/>
<dbReference type="EMBL" id="HACG01001952">
    <property type="protein sequence ID" value="CEK48817.1"/>
    <property type="molecule type" value="Transcribed_RNA"/>
</dbReference>
<organism evidence="1">
    <name type="scientific">Arion vulgaris</name>
    <dbReference type="NCBI Taxonomy" id="1028688"/>
    <lineage>
        <taxon>Eukaryota</taxon>
        <taxon>Metazoa</taxon>
        <taxon>Spiralia</taxon>
        <taxon>Lophotrochozoa</taxon>
        <taxon>Mollusca</taxon>
        <taxon>Gastropoda</taxon>
        <taxon>Heterobranchia</taxon>
        <taxon>Euthyneura</taxon>
        <taxon>Panpulmonata</taxon>
        <taxon>Eupulmonata</taxon>
        <taxon>Stylommatophora</taxon>
        <taxon>Helicina</taxon>
        <taxon>Arionoidea</taxon>
        <taxon>Arionidae</taxon>
        <taxon>Arion</taxon>
    </lineage>
</organism>
<feature type="non-terminal residue" evidence="1">
    <location>
        <position position="1"/>
    </location>
</feature>
<reference evidence="1" key="1">
    <citation type="submission" date="2014-12" db="EMBL/GenBank/DDBJ databases">
        <title>Insight into the proteome of Arion vulgaris.</title>
        <authorList>
            <person name="Aradska J."/>
            <person name="Bulat T."/>
            <person name="Smidak R."/>
            <person name="Sarate P."/>
            <person name="Gangsoo J."/>
            <person name="Sialana F."/>
            <person name="Bilban M."/>
            <person name="Lubec G."/>
        </authorList>
    </citation>
    <scope>NUCLEOTIDE SEQUENCE</scope>
    <source>
        <tissue evidence="1">Skin</tissue>
    </source>
</reference>
<proteinExistence type="predicted"/>
<evidence type="ECO:0000313" key="1">
    <source>
        <dbReference type="EMBL" id="CEK48817.1"/>
    </source>
</evidence>
<sequence>ISPKRSTIFNGTTSNSGSTGSLIAVAPSINSQGTIAQADCIGQTLKIMPPNGRDAKDLRLIFVMPNQARNGQMLNNNISSQPN</sequence>
<protein>
    <submittedName>
        <fullName evidence="1">Uncharacterized protein</fullName>
    </submittedName>
</protein>
<accession>A0A0B6XXN4</accession>